<dbReference type="InterPro" id="IPR055429">
    <property type="entry name" value="TRAPPC13_M"/>
</dbReference>
<feature type="domain" description="Trafficking protein particle complex subunit 13 N-terminal" evidence="1">
    <location>
        <begin position="8"/>
        <end position="195"/>
    </location>
</feature>
<dbReference type="Pfam" id="PF06159">
    <property type="entry name" value="TRAPPC13_N"/>
    <property type="match status" value="1"/>
</dbReference>
<dbReference type="InterPro" id="IPR010378">
    <property type="entry name" value="TRAPPC13"/>
</dbReference>
<feature type="domain" description="Trafficking protein particle complex subunit 13 middle" evidence="2">
    <location>
        <begin position="199"/>
        <end position="314"/>
    </location>
</feature>
<dbReference type="AlphaFoldDB" id="A0A2C9U989"/>
<evidence type="ECO:0000313" key="3">
    <source>
        <dbReference type="EMBL" id="OAY26162.1"/>
    </source>
</evidence>
<organism evidence="3">
    <name type="scientific">Manihot esculenta</name>
    <name type="common">Cassava</name>
    <name type="synonym">Jatropha manihot</name>
    <dbReference type="NCBI Taxonomy" id="3983"/>
    <lineage>
        <taxon>Eukaryota</taxon>
        <taxon>Viridiplantae</taxon>
        <taxon>Streptophyta</taxon>
        <taxon>Embryophyta</taxon>
        <taxon>Tracheophyta</taxon>
        <taxon>Spermatophyta</taxon>
        <taxon>Magnoliopsida</taxon>
        <taxon>eudicotyledons</taxon>
        <taxon>Gunneridae</taxon>
        <taxon>Pentapetalae</taxon>
        <taxon>rosids</taxon>
        <taxon>fabids</taxon>
        <taxon>Malpighiales</taxon>
        <taxon>Euphorbiaceae</taxon>
        <taxon>Crotonoideae</taxon>
        <taxon>Manihoteae</taxon>
        <taxon>Manihot</taxon>
    </lineage>
</organism>
<accession>A0A2C9U989</accession>
<proteinExistence type="predicted"/>
<dbReference type="PANTHER" id="PTHR13134:SF3">
    <property type="entry name" value="TRAFFICKING PROTEIN PARTICLE COMPLEX SUBUNIT 13"/>
    <property type="match status" value="1"/>
</dbReference>
<evidence type="ECO:0000259" key="2">
    <source>
        <dbReference type="Pfam" id="PF23647"/>
    </source>
</evidence>
<dbReference type="Pfam" id="PF23647">
    <property type="entry name" value="TRAPPC13_M"/>
    <property type="match status" value="1"/>
</dbReference>
<dbReference type="OMA" id="YLCVHNG"/>
<reference evidence="3" key="1">
    <citation type="submission" date="2016-02" db="EMBL/GenBank/DDBJ databases">
        <title>WGS assembly of Manihot esculenta.</title>
        <authorList>
            <person name="Bredeson J.V."/>
            <person name="Prochnik S.E."/>
            <person name="Lyons J.B."/>
            <person name="Schmutz J."/>
            <person name="Grimwood J."/>
            <person name="Vrebalov J."/>
            <person name="Bart R.S."/>
            <person name="Amuge T."/>
            <person name="Ferguson M.E."/>
            <person name="Green R."/>
            <person name="Putnam N."/>
            <person name="Stites J."/>
            <person name="Rounsley S."/>
            <person name="Rokhsar D.S."/>
        </authorList>
    </citation>
    <scope>NUCLEOTIDE SEQUENCE [LARGE SCALE GENOMIC DNA]</scope>
    <source>
        <tissue evidence="3">Leaf</tissue>
    </source>
</reference>
<gene>
    <name evidence="3" type="ORF">MANES_16G025600</name>
</gene>
<evidence type="ECO:0008006" key="4">
    <source>
        <dbReference type="Google" id="ProtNLM"/>
    </source>
</evidence>
<dbReference type="EMBL" id="CM004402">
    <property type="protein sequence ID" value="OAY26162.1"/>
    <property type="molecule type" value="Genomic_DNA"/>
</dbReference>
<sequence length="421" mass="47324">MSTTQGTHSLAFRVMRLCRPSFQVEPPLLVDPADLIVGEDIFDDPIAASRLPPLIDSHVTKLTDTSDLTYRTRFLLQHPFDSFGLTGLLVLPQAFGAIYLGETFCSYISINNSSNFEVRDVTIKAEIQTERQRILLLDTSKTPVESIRAGGRYDFIVEHDVKELGAHTLVCTALYSDGDSVSERKYLPQFFKFIVANPLSVRTKVRVVKETTYLEACIENHTKTNLYMDQVEFEPAQHWSAKVLKADEHLSEKDSLTREIFKPPVLIRSGGGIHNYLYQLTLSSNSSVQSNILGKLQITWRTNLGEPGRLQTQQILGTPVTHKEIELCVMEVPSVINLDKPFSVHLNLKNHTDRELGPFEVWLSQNDSLDGKAVMINGLQTMNLIATKIGVQKITGITVFDKSEKKTHDPLPDLEIFVDVD</sequence>
<dbReference type="InterPro" id="IPR055427">
    <property type="entry name" value="TRAPPC13_N"/>
</dbReference>
<name>A0A2C9U989_MANES</name>
<dbReference type="PANTHER" id="PTHR13134">
    <property type="entry name" value="TRAFFICKING PROTEIN PARTICLE COMPLEX SUBUNIT 13"/>
    <property type="match status" value="1"/>
</dbReference>
<dbReference type="STRING" id="3983.A0A2C9U989"/>
<dbReference type="GO" id="GO:1990072">
    <property type="term" value="C:TRAPPIII protein complex"/>
    <property type="evidence" value="ECO:0000318"/>
    <property type="project" value="GO_Central"/>
</dbReference>
<evidence type="ECO:0000259" key="1">
    <source>
        <dbReference type="Pfam" id="PF06159"/>
    </source>
</evidence>
<protein>
    <recommendedName>
        <fullName evidence="4">Trafficking protein particle complex subunit 13</fullName>
    </recommendedName>
</protein>